<evidence type="ECO:0000313" key="2">
    <source>
        <dbReference type="EMBL" id="KAG4423562.1"/>
    </source>
</evidence>
<evidence type="ECO:0000256" key="1">
    <source>
        <dbReference type="SAM" id="MobiDB-lite"/>
    </source>
</evidence>
<name>A0A8H8BTP4_9HELO</name>
<evidence type="ECO:0000313" key="3">
    <source>
        <dbReference type="Proteomes" id="UP000664132"/>
    </source>
</evidence>
<feature type="region of interest" description="Disordered" evidence="1">
    <location>
        <begin position="75"/>
        <end position="123"/>
    </location>
</feature>
<keyword evidence="3" id="KW-1185">Reference proteome</keyword>
<gene>
    <name evidence="2" type="ORF">IFR04_003244</name>
</gene>
<accession>A0A8H8BTP4</accession>
<dbReference type="Proteomes" id="UP000664132">
    <property type="component" value="Unassembled WGS sequence"/>
</dbReference>
<dbReference type="AlphaFoldDB" id="A0A8H8BTP4"/>
<reference evidence="2" key="1">
    <citation type="submission" date="2021-02" db="EMBL/GenBank/DDBJ databases">
        <title>Genome sequence Cadophora malorum strain M34.</title>
        <authorList>
            <person name="Stefanovic E."/>
            <person name="Vu D."/>
            <person name="Scully C."/>
            <person name="Dijksterhuis J."/>
            <person name="Roader J."/>
            <person name="Houbraken J."/>
        </authorList>
    </citation>
    <scope>NUCLEOTIDE SEQUENCE</scope>
    <source>
        <strain evidence="2">M34</strain>
    </source>
</reference>
<dbReference type="EMBL" id="JAFJYH010000032">
    <property type="protein sequence ID" value="KAG4423562.1"/>
    <property type="molecule type" value="Genomic_DNA"/>
</dbReference>
<proteinExistence type="predicted"/>
<dbReference type="OrthoDB" id="3535799at2759"/>
<organism evidence="2 3">
    <name type="scientific">Cadophora malorum</name>
    <dbReference type="NCBI Taxonomy" id="108018"/>
    <lineage>
        <taxon>Eukaryota</taxon>
        <taxon>Fungi</taxon>
        <taxon>Dikarya</taxon>
        <taxon>Ascomycota</taxon>
        <taxon>Pezizomycotina</taxon>
        <taxon>Leotiomycetes</taxon>
        <taxon>Helotiales</taxon>
        <taxon>Ploettnerulaceae</taxon>
        <taxon>Cadophora</taxon>
    </lineage>
</organism>
<comment type="caution">
    <text evidence="2">The sequence shown here is derived from an EMBL/GenBank/DDBJ whole genome shotgun (WGS) entry which is preliminary data.</text>
</comment>
<sequence>MSSVQPSYWNFMSNHGLPGSFSEQSYCLDRHHGLPGSFSEQIRDLARPQRNISSTTDGDIDDIDNGDVPLAEKMIDESHKNVPKFANKSRKRKPTGQVPFSVDVDGDSEPSQKRHCGQSPSFSEAIPGRDPAVEVIDLTIEVIDLTVDVEHCAICSNVLGQGQGYVSRMFVFTTCGCVLCGECLLGNIQEQERESSSVIKDVWCPKSDHFDKGTQEACQIFGLECAICYTPSADEIDQGAPQGSDLIRTSCGAFDGGL</sequence>
<protein>
    <submittedName>
        <fullName evidence="2">Uncharacterized protein</fullName>
    </submittedName>
</protein>